<comment type="caution">
    <text evidence="7">Lacks conserved residue(s) required for the propagation of feature annotation.</text>
</comment>
<gene>
    <name evidence="8" type="ORF">POLS_LOCUS5994</name>
</gene>
<keyword evidence="6 7" id="KW-0472">Membrane</keyword>
<organism evidence="8 9">
    <name type="scientific">Penicillium olsonii</name>
    <dbReference type="NCBI Taxonomy" id="99116"/>
    <lineage>
        <taxon>Eukaryota</taxon>
        <taxon>Fungi</taxon>
        <taxon>Dikarya</taxon>
        <taxon>Ascomycota</taxon>
        <taxon>Pezizomycotina</taxon>
        <taxon>Eurotiomycetes</taxon>
        <taxon>Eurotiomycetidae</taxon>
        <taxon>Eurotiales</taxon>
        <taxon>Aspergillaceae</taxon>
        <taxon>Penicillium</taxon>
    </lineage>
</organism>
<dbReference type="PANTHER" id="PTHR11660">
    <property type="entry name" value="SOLUTE CARRIER FAMILY 40 MEMBER"/>
    <property type="match status" value="1"/>
</dbReference>
<dbReference type="SUPFAM" id="SSF103473">
    <property type="entry name" value="MFS general substrate transporter"/>
    <property type="match status" value="1"/>
</dbReference>
<evidence type="ECO:0000256" key="3">
    <source>
        <dbReference type="ARBA" id="ARBA00022448"/>
    </source>
</evidence>
<dbReference type="PANTHER" id="PTHR11660:SF57">
    <property type="entry name" value="SOLUTE CARRIER FAMILY 40 MEMBER"/>
    <property type="match status" value="1"/>
</dbReference>
<feature type="transmembrane region" description="Helical" evidence="7">
    <location>
        <begin position="85"/>
        <end position="106"/>
    </location>
</feature>
<proteinExistence type="inferred from homology"/>
<dbReference type="InterPro" id="IPR036259">
    <property type="entry name" value="MFS_trans_sf"/>
</dbReference>
<dbReference type="OrthoDB" id="648861at2759"/>
<keyword evidence="9" id="KW-1185">Reference proteome</keyword>
<evidence type="ECO:0000313" key="9">
    <source>
        <dbReference type="Proteomes" id="UP001153618"/>
    </source>
</evidence>
<evidence type="ECO:0000256" key="1">
    <source>
        <dbReference type="ARBA" id="ARBA00004141"/>
    </source>
</evidence>
<dbReference type="GO" id="GO:0016020">
    <property type="term" value="C:membrane"/>
    <property type="evidence" value="ECO:0007669"/>
    <property type="project" value="UniProtKB-SubCell"/>
</dbReference>
<feature type="transmembrane region" description="Helical" evidence="7">
    <location>
        <begin position="118"/>
        <end position="138"/>
    </location>
</feature>
<evidence type="ECO:0000256" key="4">
    <source>
        <dbReference type="ARBA" id="ARBA00022692"/>
    </source>
</evidence>
<sequence>MVPELEEPKQIAHPNTSTIESERHGFEAHIWRPCQTLANKALQDLVTYIRHPVFLPSFAGALLYLTVLSFSGQMITWLLSTGYDSALIATTRTLSVACEFLATWIAPWLMERIGTTRAGLWLACWQIACLVAGMSVFWDFKEAPLVSASGIVGGTILSRIGLRGFDLCTQIIVQEGVDASTRGSFSSTEAAWQNLFEICSYIATIVFSRPDQFQWPVLISVVAVAFAGFLYAAFVRIQRGHLIHIPKCLASDGIRGSRQRAWDIVTSSDF</sequence>
<dbReference type="Pfam" id="PF06963">
    <property type="entry name" value="FPN1"/>
    <property type="match status" value="1"/>
</dbReference>
<protein>
    <recommendedName>
        <fullName evidence="7">Solute carrier family 40 member</fullName>
    </recommendedName>
</protein>
<keyword evidence="5 7" id="KW-1133">Transmembrane helix</keyword>
<keyword evidence="4 7" id="KW-0812">Transmembrane</keyword>
<evidence type="ECO:0000256" key="2">
    <source>
        <dbReference type="ARBA" id="ARBA00006279"/>
    </source>
</evidence>
<reference evidence="8" key="1">
    <citation type="submission" date="2021-07" db="EMBL/GenBank/DDBJ databases">
        <authorList>
            <person name="Branca A.L. A."/>
        </authorList>
    </citation>
    <scope>NUCLEOTIDE SEQUENCE</scope>
</reference>
<evidence type="ECO:0000256" key="7">
    <source>
        <dbReference type="RuleBase" id="RU365065"/>
    </source>
</evidence>
<accession>A0A9W4HT95</accession>
<evidence type="ECO:0000313" key="8">
    <source>
        <dbReference type="EMBL" id="CAG8147947.1"/>
    </source>
</evidence>
<keyword evidence="7" id="KW-0406">Ion transport</keyword>
<dbReference type="GO" id="GO:0005381">
    <property type="term" value="F:iron ion transmembrane transporter activity"/>
    <property type="evidence" value="ECO:0007669"/>
    <property type="project" value="UniProtKB-UniRule"/>
</dbReference>
<dbReference type="AlphaFoldDB" id="A0A9W4HT95"/>
<evidence type="ECO:0000256" key="6">
    <source>
        <dbReference type="ARBA" id="ARBA00023136"/>
    </source>
</evidence>
<evidence type="ECO:0000256" key="5">
    <source>
        <dbReference type="ARBA" id="ARBA00022989"/>
    </source>
</evidence>
<feature type="transmembrane region" description="Helical" evidence="7">
    <location>
        <begin position="53"/>
        <end position="79"/>
    </location>
</feature>
<dbReference type="Gene3D" id="1.20.1250.20">
    <property type="entry name" value="MFS general substrate transporter like domains"/>
    <property type="match status" value="1"/>
</dbReference>
<dbReference type="Proteomes" id="UP001153618">
    <property type="component" value="Unassembled WGS sequence"/>
</dbReference>
<feature type="transmembrane region" description="Helical" evidence="7">
    <location>
        <begin position="213"/>
        <end position="234"/>
    </location>
</feature>
<name>A0A9W4HT95_PENOL</name>
<keyword evidence="3 7" id="KW-0813">Transport</keyword>
<comment type="similarity">
    <text evidence="2 7">Belongs to the ferroportin (FP) (TC 2.A.100) family. SLC40A subfamily.</text>
</comment>
<comment type="subcellular location">
    <subcellularLocation>
        <location evidence="1 7">Membrane</location>
        <topology evidence="1 7">Multi-pass membrane protein</topology>
    </subcellularLocation>
</comment>
<comment type="caution">
    <text evidence="8">The sequence shown here is derived from an EMBL/GenBank/DDBJ whole genome shotgun (WGS) entry which is preliminary data.</text>
</comment>
<dbReference type="InterPro" id="IPR009716">
    <property type="entry name" value="Ferroportin-1"/>
</dbReference>
<dbReference type="EMBL" id="CAJVOS010000031">
    <property type="protein sequence ID" value="CAG8147947.1"/>
    <property type="molecule type" value="Genomic_DNA"/>
</dbReference>
<comment type="function">
    <text evidence="7">May be involved in iron transport and iron homeostasis.</text>
</comment>